<dbReference type="InterPro" id="IPR021508">
    <property type="entry name" value="Gp17-like"/>
</dbReference>
<evidence type="ECO:0000313" key="2">
    <source>
        <dbReference type="Proteomes" id="UP001501237"/>
    </source>
</evidence>
<evidence type="ECO:0000313" key="1">
    <source>
        <dbReference type="EMBL" id="GAA3223266.1"/>
    </source>
</evidence>
<proteinExistence type="predicted"/>
<dbReference type="RefSeq" id="WP_344832536.1">
    <property type="nucleotide sequence ID" value="NZ_BAAAUV010000013.1"/>
</dbReference>
<accession>A0ABP6QE11</accession>
<name>A0ABP6QE11_9ACTN</name>
<dbReference type="EMBL" id="BAAAUV010000013">
    <property type="protein sequence ID" value="GAA3223266.1"/>
    <property type="molecule type" value="Genomic_DNA"/>
</dbReference>
<organism evidence="1 2">
    <name type="scientific">Actinocorallia longicatena</name>
    <dbReference type="NCBI Taxonomy" id="111803"/>
    <lineage>
        <taxon>Bacteria</taxon>
        <taxon>Bacillati</taxon>
        <taxon>Actinomycetota</taxon>
        <taxon>Actinomycetes</taxon>
        <taxon>Streptosporangiales</taxon>
        <taxon>Thermomonosporaceae</taxon>
        <taxon>Actinocorallia</taxon>
    </lineage>
</organism>
<dbReference type="InterPro" id="IPR053745">
    <property type="entry name" value="Viral_Tail_Comp_sf"/>
</dbReference>
<protein>
    <submittedName>
        <fullName evidence="1">DUF3168 domain-containing protein</fullName>
    </submittedName>
</protein>
<keyword evidence="2" id="KW-1185">Reference proteome</keyword>
<sequence length="138" mass="15558">MIAEDALDPVQQAVYDVLAADAVLEGLGCTIWDEVPEGTPRPYIVLGESMETPDRDLATHGRQTVETLHIWSKKRGMTETKLIMARVQALLDHQPLTIAGHRHIVTRWEFGQTLRDPEPGIRHGVTRFRIITEQEISP</sequence>
<comment type="caution">
    <text evidence="1">The sequence shown here is derived from an EMBL/GenBank/DDBJ whole genome shotgun (WGS) entry which is preliminary data.</text>
</comment>
<dbReference type="Pfam" id="PF11367">
    <property type="entry name" value="Tail_completion_gp17"/>
    <property type="match status" value="1"/>
</dbReference>
<reference evidence="2" key="1">
    <citation type="journal article" date="2019" name="Int. J. Syst. Evol. Microbiol.">
        <title>The Global Catalogue of Microorganisms (GCM) 10K type strain sequencing project: providing services to taxonomists for standard genome sequencing and annotation.</title>
        <authorList>
            <consortium name="The Broad Institute Genomics Platform"/>
            <consortium name="The Broad Institute Genome Sequencing Center for Infectious Disease"/>
            <person name="Wu L."/>
            <person name="Ma J."/>
        </authorList>
    </citation>
    <scope>NUCLEOTIDE SEQUENCE [LARGE SCALE GENOMIC DNA]</scope>
    <source>
        <strain evidence="2">JCM 9377</strain>
    </source>
</reference>
<gene>
    <name evidence="1" type="ORF">GCM10010468_49670</name>
</gene>
<dbReference type="Proteomes" id="UP001501237">
    <property type="component" value="Unassembled WGS sequence"/>
</dbReference>
<dbReference type="Gene3D" id="3.30.2000.30">
    <property type="match status" value="1"/>
</dbReference>